<feature type="region of interest" description="Disordered" evidence="1">
    <location>
        <begin position="120"/>
        <end position="144"/>
    </location>
</feature>
<dbReference type="InterPro" id="IPR032584">
    <property type="entry name" value="DUF4913"/>
</dbReference>
<dbReference type="EMBL" id="PVZG01000009">
    <property type="protein sequence ID" value="PRY27930.1"/>
    <property type="molecule type" value="Genomic_DNA"/>
</dbReference>
<keyword evidence="3" id="KW-1185">Reference proteome</keyword>
<dbReference type="OrthoDB" id="4570343at2"/>
<evidence type="ECO:0000256" key="1">
    <source>
        <dbReference type="SAM" id="MobiDB-lite"/>
    </source>
</evidence>
<organism evidence="2 3">
    <name type="scientific">Pseudosporangium ferrugineum</name>
    <dbReference type="NCBI Taxonomy" id="439699"/>
    <lineage>
        <taxon>Bacteria</taxon>
        <taxon>Bacillati</taxon>
        <taxon>Actinomycetota</taxon>
        <taxon>Actinomycetes</taxon>
        <taxon>Micromonosporales</taxon>
        <taxon>Micromonosporaceae</taxon>
        <taxon>Pseudosporangium</taxon>
    </lineage>
</organism>
<name>A0A2T0S3E2_9ACTN</name>
<dbReference type="Pfam" id="PF16259">
    <property type="entry name" value="DUF4913"/>
    <property type="match status" value="1"/>
</dbReference>
<comment type="caution">
    <text evidence="2">The sequence shown here is derived from an EMBL/GenBank/DDBJ whole genome shotgun (WGS) entry which is preliminary data.</text>
</comment>
<evidence type="ECO:0000313" key="3">
    <source>
        <dbReference type="Proteomes" id="UP000239209"/>
    </source>
</evidence>
<sequence length="144" mass="16523">MTQALQEAEQPEKKRPPKAFFIFYLEGEEYVEELRRLAIWVERLLLPVYGGEVTSSSPWCPRWREHPEAIGQLHALWLAWQVKTGPEAEALGPLEWHRDCLGHVMETLRNPSGPFAGCKPGAHRAKERPTIENDGFLGNMPRRP</sequence>
<evidence type="ECO:0000313" key="2">
    <source>
        <dbReference type="EMBL" id="PRY27930.1"/>
    </source>
</evidence>
<reference evidence="2 3" key="1">
    <citation type="submission" date="2018-03" db="EMBL/GenBank/DDBJ databases">
        <title>Genomic Encyclopedia of Archaeal and Bacterial Type Strains, Phase II (KMG-II): from individual species to whole genera.</title>
        <authorList>
            <person name="Goeker M."/>
        </authorList>
    </citation>
    <scope>NUCLEOTIDE SEQUENCE [LARGE SCALE GENOMIC DNA]</scope>
    <source>
        <strain evidence="2 3">DSM 45348</strain>
    </source>
</reference>
<proteinExistence type="predicted"/>
<protein>
    <submittedName>
        <fullName evidence="2">Uncharacterized protein DUF4913</fullName>
    </submittedName>
</protein>
<accession>A0A2T0S3E2</accession>
<dbReference type="Proteomes" id="UP000239209">
    <property type="component" value="Unassembled WGS sequence"/>
</dbReference>
<dbReference type="AlphaFoldDB" id="A0A2T0S3E2"/>
<dbReference type="RefSeq" id="WP_106128042.1">
    <property type="nucleotide sequence ID" value="NZ_PVZG01000009.1"/>
</dbReference>
<gene>
    <name evidence="2" type="ORF">CLV70_10984</name>
</gene>